<protein>
    <submittedName>
        <fullName evidence="2">Saposin B-type domain-containing protein</fullName>
    </submittedName>
</protein>
<dbReference type="WBParaSite" id="RSKR_0000943650.1">
    <property type="protein sequence ID" value="RSKR_0000943650.1"/>
    <property type="gene ID" value="RSKR_0000943650"/>
</dbReference>
<sequence>MKFIAFALIGCVIAYKALSKVSCPTGTCFDIVSRADNYEIIYKGCMDALIAAILKPFGIGMDKEQCATETFKQIRDVEATVCVCKSTLCSINP</sequence>
<evidence type="ECO:0000313" key="2">
    <source>
        <dbReference type="WBParaSite" id="RSKR_0000943650.1"/>
    </source>
</evidence>
<proteinExistence type="predicted"/>
<name>A0AC35UAA1_9BILA</name>
<reference evidence="2" key="1">
    <citation type="submission" date="2016-11" db="UniProtKB">
        <authorList>
            <consortium name="WormBaseParasite"/>
        </authorList>
    </citation>
    <scope>IDENTIFICATION</scope>
    <source>
        <strain evidence="2">KR3021</strain>
    </source>
</reference>
<evidence type="ECO:0000313" key="1">
    <source>
        <dbReference type="Proteomes" id="UP000095286"/>
    </source>
</evidence>
<organism evidence="1 2">
    <name type="scientific">Rhabditophanes sp. KR3021</name>
    <dbReference type="NCBI Taxonomy" id="114890"/>
    <lineage>
        <taxon>Eukaryota</taxon>
        <taxon>Metazoa</taxon>
        <taxon>Ecdysozoa</taxon>
        <taxon>Nematoda</taxon>
        <taxon>Chromadorea</taxon>
        <taxon>Rhabditida</taxon>
        <taxon>Tylenchina</taxon>
        <taxon>Panagrolaimomorpha</taxon>
        <taxon>Strongyloidoidea</taxon>
        <taxon>Alloionematidae</taxon>
        <taxon>Rhabditophanes</taxon>
    </lineage>
</organism>
<accession>A0AC35UAA1</accession>
<dbReference type="Proteomes" id="UP000095286">
    <property type="component" value="Unplaced"/>
</dbReference>